<dbReference type="GO" id="GO:0004630">
    <property type="term" value="F:phospholipase D activity"/>
    <property type="evidence" value="ECO:0007669"/>
    <property type="project" value="UniProtKB-EC"/>
</dbReference>
<evidence type="ECO:0000256" key="6">
    <source>
        <dbReference type="ARBA" id="ARBA00023098"/>
    </source>
</evidence>
<evidence type="ECO:0000313" key="11">
    <source>
        <dbReference type="Proteomes" id="UP000001307"/>
    </source>
</evidence>
<evidence type="ECO:0000259" key="9">
    <source>
        <dbReference type="PROSITE" id="PS50035"/>
    </source>
</evidence>
<dbReference type="Gene3D" id="3.30.870.10">
    <property type="entry name" value="Endonuclease Chain A"/>
    <property type="match status" value="2"/>
</dbReference>
<keyword evidence="3" id="KW-0677">Repeat</keyword>
<keyword evidence="5" id="KW-0442">Lipid degradation</keyword>
<evidence type="ECO:0000256" key="1">
    <source>
        <dbReference type="ARBA" id="ARBA00000798"/>
    </source>
</evidence>
<dbReference type="SMART" id="SM00155">
    <property type="entry name" value="PLDc"/>
    <property type="match status" value="2"/>
</dbReference>
<evidence type="ECO:0000256" key="5">
    <source>
        <dbReference type="ARBA" id="ARBA00022963"/>
    </source>
</evidence>
<dbReference type="Gene3D" id="2.30.29.30">
    <property type="entry name" value="Pleckstrin-homology domain (PH domain)/Phosphotyrosine-binding domain (PTB)"/>
    <property type="match status" value="1"/>
</dbReference>
<dbReference type="Pfam" id="PF00614">
    <property type="entry name" value="PLDc"/>
    <property type="match status" value="1"/>
</dbReference>
<dbReference type="SMART" id="SM00233">
    <property type="entry name" value="PH"/>
    <property type="match status" value="1"/>
</dbReference>
<evidence type="ECO:0000256" key="4">
    <source>
        <dbReference type="ARBA" id="ARBA00022801"/>
    </source>
</evidence>
<gene>
    <name evidence="10" type="ORF">GSOID_T00008188001</name>
</gene>
<feature type="domain" description="PLD phosphodiesterase" evidence="9">
    <location>
        <begin position="847"/>
        <end position="874"/>
    </location>
</feature>
<dbReference type="InterPro" id="IPR025202">
    <property type="entry name" value="PLD-like_dom"/>
</dbReference>
<evidence type="ECO:0000313" key="10">
    <source>
        <dbReference type="EMBL" id="CBY19184.1"/>
    </source>
</evidence>
<dbReference type="Proteomes" id="UP000001307">
    <property type="component" value="Unassembled WGS sequence"/>
</dbReference>
<evidence type="ECO:0000256" key="7">
    <source>
        <dbReference type="SAM" id="MobiDB-lite"/>
    </source>
</evidence>
<feature type="compositionally biased region" description="Basic and acidic residues" evidence="7">
    <location>
        <begin position="138"/>
        <end position="158"/>
    </location>
</feature>
<dbReference type="PROSITE" id="PS50035">
    <property type="entry name" value="PLD"/>
    <property type="match status" value="2"/>
</dbReference>
<dbReference type="CDD" id="cd01254">
    <property type="entry name" value="PH_PLD"/>
    <property type="match status" value="1"/>
</dbReference>
<reference evidence="10" key="1">
    <citation type="journal article" date="2010" name="Science">
        <title>Plasticity of animal genome architecture unmasked by rapid evolution of a pelagic tunicate.</title>
        <authorList>
            <person name="Denoeud F."/>
            <person name="Henriet S."/>
            <person name="Mungpakdee S."/>
            <person name="Aury J.M."/>
            <person name="Da Silva C."/>
            <person name="Brinkmann H."/>
            <person name="Mikhaleva J."/>
            <person name="Olsen L.C."/>
            <person name="Jubin C."/>
            <person name="Canestro C."/>
            <person name="Bouquet J.M."/>
            <person name="Danks G."/>
            <person name="Poulain J."/>
            <person name="Campsteijn C."/>
            <person name="Adamski M."/>
            <person name="Cross I."/>
            <person name="Yadetie F."/>
            <person name="Muffato M."/>
            <person name="Louis A."/>
            <person name="Butcher S."/>
            <person name="Tsagkogeorga G."/>
            <person name="Konrad A."/>
            <person name="Singh S."/>
            <person name="Jensen M.F."/>
            <person name="Cong E.H."/>
            <person name="Eikeseth-Otteraa H."/>
            <person name="Noel B."/>
            <person name="Anthouard V."/>
            <person name="Porcel B.M."/>
            <person name="Kachouri-Lafond R."/>
            <person name="Nishino A."/>
            <person name="Ugolini M."/>
            <person name="Chourrout P."/>
            <person name="Nishida H."/>
            <person name="Aasland R."/>
            <person name="Huzurbazar S."/>
            <person name="Westhof E."/>
            <person name="Delsuc F."/>
            <person name="Lehrach H."/>
            <person name="Reinhardt R."/>
            <person name="Weissenbach J."/>
            <person name="Roy S.W."/>
            <person name="Artiguenave F."/>
            <person name="Postlethwait J.H."/>
            <person name="Manak J.R."/>
            <person name="Thompson E.M."/>
            <person name="Jaillon O."/>
            <person name="Du Pasquier L."/>
            <person name="Boudinot P."/>
            <person name="Liberles D.A."/>
            <person name="Volff J.N."/>
            <person name="Philippe H."/>
            <person name="Lenhard B."/>
            <person name="Roest Crollius H."/>
            <person name="Wincker P."/>
            <person name="Chourrout D."/>
        </authorList>
    </citation>
    <scope>NUCLEOTIDE SEQUENCE [LARGE SCALE GENOMIC DNA]</scope>
</reference>
<dbReference type="EC" id="3.1.4.4" evidence="2"/>
<dbReference type="EMBL" id="FN653039">
    <property type="protein sequence ID" value="CBY19184.1"/>
    <property type="molecule type" value="Genomic_DNA"/>
</dbReference>
<keyword evidence="11" id="KW-1185">Reference proteome</keyword>
<dbReference type="AlphaFoldDB" id="E4XDE6"/>
<proteinExistence type="predicted"/>
<feature type="compositionally biased region" description="Polar residues" evidence="7">
    <location>
        <begin position="172"/>
        <end position="189"/>
    </location>
</feature>
<comment type="catalytic activity">
    <reaction evidence="1">
        <text>a 1,2-diacyl-sn-glycero-3-phosphocholine + H2O = a 1,2-diacyl-sn-glycero-3-phosphate + choline + H(+)</text>
        <dbReference type="Rhea" id="RHEA:14445"/>
        <dbReference type="ChEBI" id="CHEBI:15354"/>
        <dbReference type="ChEBI" id="CHEBI:15377"/>
        <dbReference type="ChEBI" id="CHEBI:15378"/>
        <dbReference type="ChEBI" id="CHEBI:57643"/>
        <dbReference type="ChEBI" id="CHEBI:58608"/>
        <dbReference type="EC" id="3.1.4.4"/>
    </reaction>
</comment>
<feature type="compositionally biased region" description="Basic and acidic residues" evidence="7">
    <location>
        <begin position="195"/>
        <end position="206"/>
    </location>
</feature>
<dbReference type="GO" id="GO:0009395">
    <property type="term" value="P:phospholipid catabolic process"/>
    <property type="evidence" value="ECO:0007669"/>
    <property type="project" value="TreeGrafter"/>
</dbReference>
<keyword evidence="4" id="KW-0378">Hydrolase</keyword>
<dbReference type="PROSITE" id="PS50003">
    <property type="entry name" value="PH_DOMAIN"/>
    <property type="match status" value="1"/>
</dbReference>
<dbReference type="SUPFAM" id="SSF56024">
    <property type="entry name" value="Phospholipase D/nuclease"/>
    <property type="match status" value="2"/>
</dbReference>
<sequence length="1020" mass="119004">MAKELELDDLDVLSEASLIHEEDDEYDIENDERVENSILYTDDWATIYPSNMRENNKRRKNTQFAPILSGKMSFSVSIKPNTATVAETGIKQAFYKYMYTITLEHDGYVKRTIECKWDELWKLHLHIATQLKSRMKLREERKKQEKQQEDIEKCERKTRNTSVNFPAHSAAYRTSSVTQPSSNGATNQKRFSKSISHEPRSKKNFARWRETLRRRKSSRKSRKIARFPKSPVDSHVKEIELESRAQQLKEYFERIFNSNHSNYKLNYRNMEQFQNFFGLSQFTYIRDLGPAGYEGTLQKHSGGERQSLTKSLTRCHCGDVFRTWRNRWFILRDSFLAYFKENSMQFVMLFDARTELKQFGKKFEIKNLQRRLTIKCKDEAEATTWVKQLELIKKDNSAGYMPETTNPHGSFAPERIGSRARWFVCGQDYFVAVKEAIDMAKEEIFIADWWFMPCIELIRSETSERVTLEESLTAAVSRGVKIFILVFNSNMESQLKLLNYINCKKLVKRMRSKIGSGNGNIYYLAYPDIRAATEKDVAGLQWAHHEKLLVVDQSVALLGGIDLCIGRYEEHGNYPLFDTQNAKFTGFDYFNHYEISDWEQPNKELKRTPWHDIACEIFGESARDLARHFIQRWNFSKRKLKKTRTEYDRPMILPKSIMADYNIKKRFAAHFDLAADVESIQVLRSVGKTSAGLKDVECSIYNAYSEMIRLSKRFIYIENQFFVSDATSGFDASAASTSRIQNKIAYNIASRIMIAFEKGEDFKVYIVLPESAGFLGKFEDRNCPEQELFFHLQRHGLTHGLHSIKRQLDLHNERSKRTDKRQIMFENYISIAAFHKWEEKNNKLHHSPIYVHSKLMIVDDEKCIIGSANINDRSMLGERDSEIAVLIKGQKFCNSLRRKIWSVALGSMNGLDLCPSKDDFFFKHWVKVSITNSAALWQAFHNLPNDSVQDYLDPTHPSWIAWKNEYDRKSQLPICEKLEALKHFQGFLIKYQTGFASNNKEIMTTAVAVNVTHNTANLFL</sequence>
<accession>E4XDE6</accession>
<dbReference type="Pfam" id="PF13091">
    <property type="entry name" value="PLDc_2"/>
    <property type="match status" value="1"/>
</dbReference>
<dbReference type="InParanoid" id="E4XDE6"/>
<keyword evidence="6" id="KW-0443">Lipid metabolism</keyword>
<dbReference type="InterPro" id="IPR015679">
    <property type="entry name" value="PLipase_D_fam"/>
</dbReference>
<feature type="region of interest" description="Disordered" evidence="7">
    <location>
        <begin position="138"/>
        <end position="206"/>
    </location>
</feature>
<name>E4XDE6_OIKDI</name>
<dbReference type="InterPro" id="IPR011993">
    <property type="entry name" value="PH-like_dom_sf"/>
</dbReference>
<feature type="domain" description="PLD phosphodiesterase" evidence="9">
    <location>
        <begin position="540"/>
        <end position="567"/>
    </location>
</feature>
<evidence type="ECO:0000256" key="2">
    <source>
        <dbReference type="ARBA" id="ARBA00012027"/>
    </source>
</evidence>
<dbReference type="InterPro" id="IPR001736">
    <property type="entry name" value="PLipase_D/transphosphatidylase"/>
</dbReference>
<organism evidence="10">
    <name type="scientific">Oikopleura dioica</name>
    <name type="common">Tunicate</name>
    <dbReference type="NCBI Taxonomy" id="34765"/>
    <lineage>
        <taxon>Eukaryota</taxon>
        <taxon>Metazoa</taxon>
        <taxon>Chordata</taxon>
        <taxon>Tunicata</taxon>
        <taxon>Appendicularia</taxon>
        <taxon>Copelata</taxon>
        <taxon>Oikopleuridae</taxon>
        <taxon>Oikopleura</taxon>
    </lineage>
</organism>
<dbReference type="PANTHER" id="PTHR18896">
    <property type="entry name" value="PHOSPHOLIPASE D"/>
    <property type="match status" value="1"/>
</dbReference>
<dbReference type="CDD" id="cd09141">
    <property type="entry name" value="PLDc_vPLD1_2_yPLD_like_2"/>
    <property type="match status" value="1"/>
</dbReference>
<evidence type="ECO:0000259" key="8">
    <source>
        <dbReference type="PROSITE" id="PS50003"/>
    </source>
</evidence>
<dbReference type="OrthoDB" id="14911at2759"/>
<evidence type="ECO:0000256" key="3">
    <source>
        <dbReference type="ARBA" id="ARBA00022737"/>
    </source>
</evidence>
<dbReference type="PANTHER" id="PTHR18896:SF76">
    <property type="entry name" value="PHOSPHOLIPASE"/>
    <property type="match status" value="1"/>
</dbReference>
<protein>
    <recommendedName>
        <fullName evidence="2">phospholipase D</fullName>
        <ecNumber evidence="2">3.1.4.4</ecNumber>
    </recommendedName>
</protein>
<dbReference type="InterPro" id="IPR001849">
    <property type="entry name" value="PH_domain"/>
</dbReference>
<dbReference type="SUPFAM" id="SSF50729">
    <property type="entry name" value="PH domain-like"/>
    <property type="match status" value="1"/>
</dbReference>
<feature type="domain" description="PH" evidence="8">
    <location>
        <begin position="290"/>
        <end position="394"/>
    </location>
</feature>